<name>J3P3C4_GAET3</name>
<reference evidence="4" key="1">
    <citation type="submission" date="2010-07" db="EMBL/GenBank/DDBJ databases">
        <title>The genome sequence of Gaeumannomyces graminis var. tritici strain R3-111a-1.</title>
        <authorList>
            <consortium name="The Broad Institute Genome Sequencing Platform"/>
            <person name="Ma L.-J."/>
            <person name="Dead R."/>
            <person name="Young S."/>
            <person name="Zeng Q."/>
            <person name="Koehrsen M."/>
            <person name="Alvarado L."/>
            <person name="Berlin A."/>
            <person name="Chapman S.B."/>
            <person name="Chen Z."/>
            <person name="Freedman E."/>
            <person name="Gellesch M."/>
            <person name="Goldberg J."/>
            <person name="Griggs A."/>
            <person name="Gujja S."/>
            <person name="Heilman E.R."/>
            <person name="Heiman D."/>
            <person name="Hepburn T."/>
            <person name="Howarth C."/>
            <person name="Jen D."/>
            <person name="Larson L."/>
            <person name="Mehta T."/>
            <person name="Neiman D."/>
            <person name="Pearson M."/>
            <person name="Roberts A."/>
            <person name="Saif S."/>
            <person name="Shea T."/>
            <person name="Shenoy N."/>
            <person name="Sisk P."/>
            <person name="Stolte C."/>
            <person name="Sykes S."/>
            <person name="Walk T."/>
            <person name="White J."/>
            <person name="Yandava C."/>
            <person name="Haas B."/>
            <person name="Nusbaum C."/>
            <person name="Birren B."/>
        </authorList>
    </citation>
    <scope>NUCLEOTIDE SEQUENCE [LARGE SCALE GENOMIC DNA]</scope>
    <source>
        <strain evidence="4">R3-111a-1</strain>
    </source>
</reference>
<evidence type="ECO:0000313" key="2">
    <source>
        <dbReference type="EMBL" id="EJT74166.1"/>
    </source>
</evidence>
<organism evidence="2">
    <name type="scientific">Gaeumannomyces tritici (strain R3-111a-1)</name>
    <name type="common">Wheat and barley take-all root rot fungus</name>
    <name type="synonym">Gaeumannomyces graminis var. tritici</name>
    <dbReference type="NCBI Taxonomy" id="644352"/>
    <lineage>
        <taxon>Eukaryota</taxon>
        <taxon>Fungi</taxon>
        <taxon>Dikarya</taxon>
        <taxon>Ascomycota</taxon>
        <taxon>Pezizomycotina</taxon>
        <taxon>Sordariomycetes</taxon>
        <taxon>Sordariomycetidae</taxon>
        <taxon>Magnaporthales</taxon>
        <taxon>Magnaporthaceae</taxon>
        <taxon>Gaeumannomyces</taxon>
    </lineage>
</organism>
<keyword evidence="1" id="KW-0812">Transmembrane</keyword>
<keyword evidence="1" id="KW-1133">Transmembrane helix</keyword>
<gene>
    <name evidence="3" type="primary">20348470</name>
    <name evidence="2" type="ORF">GGTG_08012</name>
</gene>
<dbReference type="GO" id="GO:0015098">
    <property type="term" value="F:molybdate ion transmembrane transporter activity"/>
    <property type="evidence" value="ECO:0007669"/>
    <property type="project" value="InterPro"/>
</dbReference>
<evidence type="ECO:0008006" key="5">
    <source>
        <dbReference type="Google" id="ProtNLM"/>
    </source>
</evidence>
<evidence type="ECO:0000313" key="4">
    <source>
        <dbReference type="Proteomes" id="UP000006039"/>
    </source>
</evidence>
<dbReference type="Proteomes" id="UP000006039">
    <property type="component" value="Unassembled WGS sequence"/>
</dbReference>
<accession>J3P3C4</accession>
<dbReference type="RefSeq" id="XP_009224110.1">
    <property type="nucleotide sequence ID" value="XM_009225846.1"/>
</dbReference>
<reference evidence="3" key="4">
    <citation type="journal article" date="2015" name="G3 (Bethesda)">
        <title>Genome sequences of three phytopathogenic species of the Magnaporthaceae family of fungi.</title>
        <authorList>
            <person name="Okagaki L.H."/>
            <person name="Nunes C.C."/>
            <person name="Sailsbery J."/>
            <person name="Clay B."/>
            <person name="Brown D."/>
            <person name="John T."/>
            <person name="Oh Y."/>
            <person name="Young N."/>
            <person name="Fitzgerald M."/>
            <person name="Haas B.J."/>
            <person name="Zeng Q."/>
            <person name="Young S."/>
            <person name="Adiconis X."/>
            <person name="Fan L."/>
            <person name="Levin J.Z."/>
            <person name="Mitchell T.K."/>
            <person name="Okubara P.A."/>
            <person name="Farman M.L."/>
            <person name="Kohn L.M."/>
            <person name="Birren B."/>
            <person name="Ma L.-J."/>
            <person name="Dean R.A."/>
        </authorList>
    </citation>
    <scope>NUCLEOTIDE SEQUENCE</scope>
    <source>
        <strain evidence="3">R3-111a-1</strain>
    </source>
</reference>
<protein>
    <recommendedName>
        <fullName evidence="5">Sulfate transporter</fullName>
    </recommendedName>
</protein>
<feature type="transmembrane region" description="Helical" evidence="1">
    <location>
        <begin position="181"/>
        <end position="202"/>
    </location>
</feature>
<feature type="transmembrane region" description="Helical" evidence="1">
    <location>
        <begin position="21"/>
        <end position="44"/>
    </location>
</feature>
<keyword evidence="1" id="KW-0472">Membrane</keyword>
<dbReference type="InterPro" id="IPR031563">
    <property type="entry name" value="MOT1/MOT2"/>
</dbReference>
<dbReference type="EMBL" id="GL385398">
    <property type="protein sequence ID" value="EJT74166.1"/>
    <property type="molecule type" value="Genomic_DNA"/>
</dbReference>
<dbReference type="HOGENOM" id="CLU_032158_1_1_1"/>
<dbReference type="OrthoDB" id="5402974at2759"/>
<evidence type="ECO:0000256" key="1">
    <source>
        <dbReference type="SAM" id="Phobius"/>
    </source>
</evidence>
<feature type="transmembrane region" description="Helical" evidence="1">
    <location>
        <begin position="128"/>
        <end position="147"/>
    </location>
</feature>
<dbReference type="EnsemblFungi" id="EJT74166">
    <property type="protein sequence ID" value="EJT74166"/>
    <property type="gene ID" value="GGTG_08012"/>
</dbReference>
<feature type="transmembrane region" description="Helical" evidence="1">
    <location>
        <begin position="50"/>
        <end position="72"/>
    </location>
</feature>
<dbReference type="PANTHER" id="PTHR31970:SF9">
    <property type="entry name" value="MOLYBDATE TRANSPORTER 2"/>
    <property type="match status" value="1"/>
</dbReference>
<reference evidence="3" key="5">
    <citation type="submission" date="2018-04" db="UniProtKB">
        <authorList>
            <consortium name="EnsemblFungi"/>
        </authorList>
    </citation>
    <scope>IDENTIFICATION</scope>
    <source>
        <strain evidence="3">R3-111a-1</strain>
    </source>
</reference>
<evidence type="ECO:0000313" key="3">
    <source>
        <dbReference type="EnsemblFungi" id="EJT74166"/>
    </source>
</evidence>
<reference evidence="2" key="3">
    <citation type="submission" date="2010-09" db="EMBL/GenBank/DDBJ databases">
        <title>Annotation of Gaeumannomyces graminis var. tritici R3-111a-1.</title>
        <authorList>
            <consortium name="The Broad Institute Genome Sequencing Platform"/>
            <person name="Ma L.-J."/>
            <person name="Dead R."/>
            <person name="Young S.K."/>
            <person name="Zeng Q."/>
            <person name="Gargeya S."/>
            <person name="Fitzgerald M."/>
            <person name="Haas B."/>
            <person name="Abouelleil A."/>
            <person name="Alvarado L."/>
            <person name="Arachchi H.M."/>
            <person name="Berlin A."/>
            <person name="Brown A."/>
            <person name="Chapman S.B."/>
            <person name="Chen Z."/>
            <person name="Dunbar C."/>
            <person name="Freedman E."/>
            <person name="Gearin G."/>
            <person name="Gellesch M."/>
            <person name="Goldberg J."/>
            <person name="Griggs A."/>
            <person name="Gujja S."/>
            <person name="Heiman D."/>
            <person name="Howarth C."/>
            <person name="Larson L."/>
            <person name="Lui A."/>
            <person name="MacDonald P.J.P."/>
            <person name="Mehta T."/>
            <person name="Montmayeur A."/>
            <person name="Murphy C."/>
            <person name="Neiman D."/>
            <person name="Pearson M."/>
            <person name="Priest M."/>
            <person name="Roberts A."/>
            <person name="Saif S."/>
            <person name="Shea T."/>
            <person name="Shenoy N."/>
            <person name="Sisk P."/>
            <person name="Stolte C."/>
            <person name="Sykes S."/>
            <person name="Yandava C."/>
            <person name="Wortman J."/>
            <person name="Nusbaum C."/>
            <person name="Birren B."/>
        </authorList>
    </citation>
    <scope>NUCLEOTIDE SEQUENCE</scope>
    <source>
        <strain evidence="2">R3-111a-1</strain>
    </source>
</reference>
<dbReference type="GeneID" id="20348470"/>
<keyword evidence="4" id="KW-1185">Reference proteome</keyword>
<dbReference type="STRING" id="644352.J3P3C4"/>
<dbReference type="VEuPathDB" id="FungiDB:GGTG_08012"/>
<reference evidence="2" key="2">
    <citation type="submission" date="2010-07" db="EMBL/GenBank/DDBJ databases">
        <authorList>
            <consortium name="The Broad Institute Genome Sequencing Platform"/>
            <consortium name="Broad Institute Genome Sequencing Center for Infectious Disease"/>
            <person name="Ma L.-J."/>
            <person name="Dead R."/>
            <person name="Young S."/>
            <person name="Zeng Q."/>
            <person name="Koehrsen M."/>
            <person name="Alvarado L."/>
            <person name="Berlin A."/>
            <person name="Chapman S.B."/>
            <person name="Chen Z."/>
            <person name="Freedman E."/>
            <person name="Gellesch M."/>
            <person name="Goldberg J."/>
            <person name="Griggs A."/>
            <person name="Gujja S."/>
            <person name="Heilman E.R."/>
            <person name="Heiman D."/>
            <person name="Hepburn T."/>
            <person name="Howarth C."/>
            <person name="Jen D."/>
            <person name="Larson L."/>
            <person name="Mehta T."/>
            <person name="Neiman D."/>
            <person name="Pearson M."/>
            <person name="Roberts A."/>
            <person name="Saif S."/>
            <person name="Shea T."/>
            <person name="Shenoy N."/>
            <person name="Sisk P."/>
            <person name="Stolte C."/>
            <person name="Sykes S."/>
            <person name="Walk T."/>
            <person name="White J."/>
            <person name="Yandava C."/>
            <person name="Haas B."/>
            <person name="Nusbaum C."/>
            <person name="Birren B."/>
        </authorList>
    </citation>
    <scope>NUCLEOTIDE SEQUENCE</scope>
    <source>
        <strain evidence="2">R3-111a-1</strain>
    </source>
</reference>
<feature type="transmembrane region" description="Helical" evidence="1">
    <location>
        <begin position="84"/>
        <end position="108"/>
    </location>
</feature>
<dbReference type="eggNOG" id="ENOG502QRGR">
    <property type="taxonomic scope" value="Eukaryota"/>
</dbReference>
<sequence length="460" mass="47751">MALKDIPKLHRNNVRTLRRRPLAEVSGALGDLGTLLPLMIALALQRSVSLSSTLVLSGFFNVATGLVFGIPLPVQPMKAIAAAAILDGVSLGTTVAAGALVSAAVLFLSLTGLLRRLTRHVPVPVVKGIQFGAGLSLVVSAGGSVRLPWLGPRPWDNRVWALAAFALFILTRRHLRRVPFALAVFVVGVASATVAVVLTPGLGRLPSFAPWVPTLVLPHWTAHPAWSMAAGQLPLTTLNSVVAASALAADLFPDLPTPTVTELGVSVAAMNLAGCWAGAMPVCHGAGGLAAQHAFGARSGASVVLLGLFKMALGLVFGESLLDLLAAFPRALLGVMVLATGLELAGVGRSLNHGASDLWEDAVAAGAGSGGRSSGGVEAVVVAAAAAGRRRLATRRHRDLSEAEREERWAVMLITAAGILAFRNDAVGFAAGMLTHWSYRLGDRWGRRLAGEREPLIARG</sequence>
<proteinExistence type="predicted"/>
<dbReference type="AlphaFoldDB" id="J3P3C4"/>
<dbReference type="PANTHER" id="PTHR31970">
    <property type="match status" value="1"/>
</dbReference>
<dbReference type="Pfam" id="PF16983">
    <property type="entry name" value="MFS_MOT1"/>
    <property type="match status" value="2"/>
</dbReference>